<evidence type="ECO:0000256" key="2">
    <source>
        <dbReference type="ARBA" id="ARBA00022490"/>
    </source>
</evidence>
<keyword evidence="12" id="KW-1185">Reference proteome</keyword>
<dbReference type="Pfam" id="PF12171">
    <property type="entry name" value="zf-C2H2_jaz"/>
    <property type="match status" value="1"/>
</dbReference>
<evidence type="ECO:0000256" key="4">
    <source>
        <dbReference type="ARBA" id="ARBA00022723"/>
    </source>
</evidence>
<dbReference type="SMART" id="SM00355">
    <property type="entry name" value="ZnF_C2H2"/>
    <property type="match status" value="4"/>
</dbReference>
<dbReference type="InterPro" id="IPR013087">
    <property type="entry name" value="Znf_C2H2_type"/>
</dbReference>
<evidence type="ECO:0000256" key="8">
    <source>
        <dbReference type="ARBA" id="ARBA00034126"/>
    </source>
</evidence>
<evidence type="ECO:0000256" key="6">
    <source>
        <dbReference type="ARBA" id="ARBA00022771"/>
    </source>
</evidence>
<feature type="domain" description="C2H2-type" evidence="10">
    <location>
        <begin position="20"/>
        <end position="42"/>
    </location>
</feature>
<feature type="region of interest" description="Disordered" evidence="9">
    <location>
        <begin position="109"/>
        <end position="130"/>
    </location>
</feature>
<dbReference type="InterPro" id="IPR036236">
    <property type="entry name" value="Znf_C2H2_sf"/>
</dbReference>
<dbReference type="InterPro" id="IPR003604">
    <property type="entry name" value="Matrin/U1-like-C_Znf_C2H2"/>
</dbReference>
<evidence type="ECO:0000313" key="11">
    <source>
        <dbReference type="EMBL" id="KAK0384766.1"/>
    </source>
</evidence>
<organism evidence="11 12">
    <name type="scientific">Sarocladium strictum</name>
    <name type="common">Black bundle disease fungus</name>
    <name type="synonym">Acremonium strictum</name>
    <dbReference type="NCBI Taxonomy" id="5046"/>
    <lineage>
        <taxon>Eukaryota</taxon>
        <taxon>Fungi</taxon>
        <taxon>Dikarya</taxon>
        <taxon>Ascomycota</taxon>
        <taxon>Pezizomycotina</taxon>
        <taxon>Sordariomycetes</taxon>
        <taxon>Hypocreomycetidae</taxon>
        <taxon>Hypocreales</taxon>
        <taxon>Sarocladiaceae</taxon>
        <taxon>Sarocladium</taxon>
    </lineage>
</organism>
<dbReference type="Gene3D" id="3.30.160.60">
    <property type="entry name" value="Classic Zinc Finger"/>
    <property type="match status" value="1"/>
</dbReference>
<dbReference type="Pfam" id="PF12756">
    <property type="entry name" value="zf-C2H2_2"/>
    <property type="match status" value="1"/>
</dbReference>
<keyword evidence="3" id="KW-0690">Ribosome biogenesis</keyword>
<evidence type="ECO:0000256" key="5">
    <source>
        <dbReference type="ARBA" id="ARBA00022737"/>
    </source>
</evidence>
<feature type="compositionally biased region" description="Low complexity" evidence="9">
    <location>
        <begin position="358"/>
        <end position="368"/>
    </location>
</feature>
<proteinExistence type="inferred from homology"/>
<reference evidence="11" key="1">
    <citation type="submission" date="2022-10" db="EMBL/GenBank/DDBJ databases">
        <title>Determination and structural analysis of whole genome sequence of Sarocladium strictum F4-1.</title>
        <authorList>
            <person name="Hu L."/>
            <person name="Jiang Y."/>
        </authorList>
    </citation>
    <scope>NUCLEOTIDE SEQUENCE</scope>
    <source>
        <strain evidence="11">F4-1</strain>
    </source>
</reference>
<dbReference type="GO" id="GO:0005737">
    <property type="term" value="C:cytoplasm"/>
    <property type="evidence" value="ECO:0007669"/>
    <property type="project" value="UniProtKB-SubCell"/>
</dbReference>
<dbReference type="EMBL" id="JAPDFR010000007">
    <property type="protein sequence ID" value="KAK0384766.1"/>
    <property type="molecule type" value="Genomic_DNA"/>
</dbReference>
<keyword evidence="2" id="KW-0963">Cytoplasm</keyword>
<dbReference type="GO" id="GO:0042273">
    <property type="term" value="P:ribosomal large subunit biogenesis"/>
    <property type="evidence" value="ECO:0007669"/>
    <property type="project" value="UniProtKB-ARBA"/>
</dbReference>
<keyword evidence="6" id="KW-0863">Zinc-finger</keyword>
<feature type="compositionally biased region" description="Acidic residues" evidence="9">
    <location>
        <begin position="185"/>
        <end position="196"/>
    </location>
</feature>
<dbReference type="SUPFAM" id="SSF57667">
    <property type="entry name" value="beta-beta-alpha zinc fingers"/>
    <property type="match status" value="2"/>
</dbReference>
<feature type="compositionally biased region" description="Acidic residues" evidence="9">
    <location>
        <begin position="317"/>
        <end position="328"/>
    </location>
</feature>
<dbReference type="GO" id="GO:0003676">
    <property type="term" value="F:nucleic acid binding"/>
    <property type="evidence" value="ECO:0007669"/>
    <property type="project" value="InterPro"/>
</dbReference>
<dbReference type="GO" id="GO:0008270">
    <property type="term" value="F:zinc ion binding"/>
    <property type="evidence" value="ECO:0007669"/>
    <property type="project" value="UniProtKB-KW"/>
</dbReference>
<evidence type="ECO:0000256" key="1">
    <source>
        <dbReference type="ARBA" id="ARBA00004496"/>
    </source>
</evidence>
<keyword evidence="7" id="KW-0862">Zinc</keyword>
<dbReference type="PANTHER" id="PTHR13182:SF8">
    <property type="entry name" value="CYTOPLASMIC 60S SUBUNIT BIOGENESIS FACTOR ZNF622"/>
    <property type="match status" value="1"/>
</dbReference>
<dbReference type="InterPro" id="IPR041661">
    <property type="entry name" value="ZN622/Rei1/Reh1_Znf-C2H2"/>
</dbReference>
<feature type="region of interest" description="Disordered" evidence="9">
    <location>
        <begin position="459"/>
        <end position="495"/>
    </location>
</feature>
<accession>A0AA39L512</accession>
<evidence type="ECO:0000259" key="10">
    <source>
        <dbReference type="PROSITE" id="PS00028"/>
    </source>
</evidence>
<evidence type="ECO:0000313" key="12">
    <source>
        <dbReference type="Proteomes" id="UP001175261"/>
    </source>
</evidence>
<feature type="region of interest" description="Disordered" evidence="9">
    <location>
        <begin position="157"/>
        <end position="203"/>
    </location>
</feature>
<dbReference type="AlphaFoldDB" id="A0AA39L512"/>
<dbReference type="Proteomes" id="UP001175261">
    <property type="component" value="Unassembled WGS sequence"/>
</dbReference>
<dbReference type="PANTHER" id="PTHR13182">
    <property type="entry name" value="ZINC FINGER PROTEIN 622"/>
    <property type="match status" value="1"/>
</dbReference>
<feature type="domain" description="C2H2-type" evidence="10">
    <location>
        <begin position="85"/>
        <end position="107"/>
    </location>
</feature>
<feature type="region of interest" description="Disordered" evidence="9">
    <location>
        <begin position="313"/>
        <end position="368"/>
    </location>
</feature>
<dbReference type="InterPro" id="IPR040025">
    <property type="entry name" value="Znf622/Rei1/Reh1"/>
</dbReference>
<name>A0AA39L512_SARSR</name>
<protein>
    <recommendedName>
        <fullName evidence="10">C2H2-type domain-containing protein</fullName>
    </recommendedName>
</protein>
<sequence length="532" mass="60416">MSAQSQAPSSATSASHPYTCNTCQVAYRNIDLQKAHMKSDWHRYNLKRRVASLPPITADVFTEKVLQARAASTAEADKALFERACDTCQKTYYSENAYRNHLLSQKHKANELASSKRPNDETTSVVSSTFSLGEPVPVRRDSIDSAAEEEFSHVIESLQKSGEEPHHPSPVKRPSNPQATNGGDNDPEETATEEGSDTTTNAQKEIDVEARLRSCIFCNYSSPTLPLNASHMERFHGMFIPEKSYIVDLEGLIVYLHKKVQEYHQCLYCDKMKSTAFGAQTHMRDKGHCKIPFSTEEEQLEIGEYYDFRATYSDSGSSDEDEEDEEEGNTQTSRSAKLGARRAGKLTDDDDDADGWETDSSASSLDSADLTAVPAEGHLHQFERLSKHPHHSRRDQQNRHRADGWHSYAHKHTHAVFYDDYEMHLPSGRSVGHRSLNKYYRQNLNSYPTAQERLEQQAIEGPDAGPENKNRSVISRDAAGMAGVSLQKRREVRQVEDRSRKLEEFHTKRNEYKYGKKLNNQKSYYYRYQRGG</sequence>
<comment type="subcellular location">
    <subcellularLocation>
        <location evidence="1">Cytoplasm</location>
    </subcellularLocation>
</comment>
<gene>
    <name evidence="11" type="ORF">NLU13_7244</name>
</gene>
<dbReference type="SMART" id="SM00451">
    <property type="entry name" value="ZnF_U1"/>
    <property type="match status" value="2"/>
</dbReference>
<keyword evidence="4" id="KW-0479">Metal-binding</keyword>
<evidence type="ECO:0000256" key="3">
    <source>
        <dbReference type="ARBA" id="ARBA00022517"/>
    </source>
</evidence>
<evidence type="ECO:0000256" key="7">
    <source>
        <dbReference type="ARBA" id="ARBA00022833"/>
    </source>
</evidence>
<feature type="compositionally biased region" description="Polar residues" evidence="9">
    <location>
        <begin position="121"/>
        <end position="130"/>
    </location>
</feature>
<comment type="similarity">
    <text evidence="8">Belongs to the REI1 family.</text>
</comment>
<comment type="caution">
    <text evidence="11">The sequence shown here is derived from an EMBL/GenBank/DDBJ whole genome shotgun (WGS) entry which is preliminary data.</text>
</comment>
<keyword evidence="5" id="KW-0677">Repeat</keyword>
<dbReference type="PROSITE" id="PS00028">
    <property type="entry name" value="ZINC_FINGER_C2H2_1"/>
    <property type="match status" value="2"/>
</dbReference>
<evidence type="ECO:0000256" key="9">
    <source>
        <dbReference type="SAM" id="MobiDB-lite"/>
    </source>
</evidence>
<feature type="compositionally biased region" description="Acidic residues" evidence="9">
    <location>
        <begin position="348"/>
        <end position="357"/>
    </location>
</feature>
<dbReference type="InterPro" id="IPR022755">
    <property type="entry name" value="Znf_C2H2_jaz"/>
</dbReference>
<dbReference type="GO" id="GO:0030687">
    <property type="term" value="C:preribosome, large subunit precursor"/>
    <property type="evidence" value="ECO:0007669"/>
    <property type="project" value="TreeGrafter"/>
</dbReference>
<feature type="region of interest" description="Disordered" evidence="9">
    <location>
        <begin position="381"/>
        <end position="402"/>
    </location>
</feature>